<comment type="caution">
    <text evidence="2">The sequence shown here is derived from an EMBL/GenBank/DDBJ whole genome shotgun (WGS) entry which is preliminary data.</text>
</comment>
<feature type="transmembrane region" description="Helical" evidence="1">
    <location>
        <begin position="24"/>
        <end position="42"/>
    </location>
</feature>
<dbReference type="Proteomes" id="UP001177670">
    <property type="component" value="Unassembled WGS sequence"/>
</dbReference>
<proteinExistence type="predicted"/>
<protein>
    <submittedName>
        <fullName evidence="2">Uncharacterized protein</fullName>
    </submittedName>
</protein>
<keyword evidence="3" id="KW-1185">Reference proteome</keyword>
<evidence type="ECO:0000313" key="2">
    <source>
        <dbReference type="EMBL" id="KAK1130092.1"/>
    </source>
</evidence>
<reference evidence="2" key="1">
    <citation type="submission" date="2021-10" db="EMBL/GenBank/DDBJ databases">
        <title>Melipona bicolor Genome sequencing and assembly.</title>
        <authorList>
            <person name="Araujo N.S."/>
            <person name="Arias M.C."/>
        </authorList>
    </citation>
    <scope>NUCLEOTIDE SEQUENCE</scope>
    <source>
        <strain evidence="2">USP_2M_L1-L4_2017</strain>
        <tissue evidence="2">Whole body</tissue>
    </source>
</reference>
<feature type="transmembrane region" description="Helical" evidence="1">
    <location>
        <begin position="88"/>
        <end position="109"/>
    </location>
</feature>
<keyword evidence="1" id="KW-0812">Transmembrane</keyword>
<feature type="transmembrane region" description="Helical" evidence="1">
    <location>
        <begin position="129"/>
        <end position="150"/>
    </location>
</feature>
<evidence type="ECO:0000313" key="3">
    <source>
        <dbReference type="Proteomes" id="UP001177670"/>
    </source>
</evidence>
<accession>A0AA40KRR5</accession>
<gene>
    <name evidence="2" type="ORF">K0M31_019776</name>
</gene>
<dbReference type="EMBL" id="JAHYIQ010000008">
    <property type="protein sequence ID" value="KAK1130092.1"/>
    <property type="molecule type" value="Genomic_DNA"/>
</dbReference>
<name>A0AA40KRR5_9HYME</name>
<dbReference type="AlphaFoldDB" id="A0AA40KRR5"/>
<evidence type="ECO:0000256" key="1">
    <source>
        <dbReference type="SAM" id="Phobius"/>
    </source>
</evidence>
<sequence>MGNLPIQIHNFRLVNAWTVEKKLLIWRTVALSACIVGTVVYMRPLEPYIEAPIFGILVPTFITGYMLIHSSDILLLTIRKDYMFLETWFVAIGAVGSLTCGIYQFYKWIEWVVNTSPDPNGDNNIPELVLALAFLLHFVCLCAVMAHRVLEWYQTREEL</sequence>
<feature type="transmembrane region" description="Helical" evidence="1">
    <location>
        <begin position="48"/>
        <end position="68"/>
    </location>
</feature>
<keyword evidence="1" id="KW-0472">Membrane</keyword>
<organism evidence="2 3">
    <name type="scientific">Melipona bicolor</name>
    <dbReference type="NCBI Taxonomy" id="60889"/>
    <lineage>
        <taxon>Eukaryota</taxon>
        <taxon>Metazoa</taxon>
        <taxon>Ecdysozoa</taxon>
        <taxon>Arthropoda</taxon>
        <taxon>Hexapoda</taxon>
        <taxon>Insecta</taxon>
        <taxon>Pterygota</taxon>
        <taxon>Neoptera</taxon>
        <taxon>Endopterygota</taxon>
        <taxon>Hymenoptera</taxon>
        <taxon>Apocrita</taxon>
        <taxon>Aculeata</taxon>
        <taxon>Apoidea</taxon>
        <taxon>Anthophila</taxon>
        <taxon>Apidae</taxon>
        <taxon>Melipona</taxon>
    </lineage>
</organism>
<keyword evidence="1" id="KW-1133">Transmembrane helix</keyword>